<dbReference type="CDD" id="cd05327">
    <property type="entry name" value="retinol-DH_like_SDR_c_like"/>
    <property type="match status" value="1"/>
</dbReference>
<dbReference type="EMBL" id="DF237015">
    <property type="protein sequence ID" value="GAQ80936.1"/>
    <property type="molecule type" value="Genomic_DNA"/>
</dbReference>
<keyword evidence="2" id="KW-1185">Reference proteome</keyword>
<dbReference type="OrthoDB" id="191139at2759"/>
<sequence length="321" mass="34020">MGLFNLFGGPDVGKLGFGSATTAQEAVAGIDLSGKVAVVTGGSSGIGVETARALSSQGAHTVLAVRNTEAGQATKADILKGSPKAQVDVMSLDLSSLDSVRSFASEFEKTKLPLNILVNNAGVMMCPFSKTKDGHEMQFGTNHLGHFLLTDLLLDNLKQTAKKTGTESRVVLLSSRAHHRTYGEGIRFDKLNSEEGYSPFSAYGQSKLANVLHANELAKRLKAEGADVTVNSVHPGVIATNLGRHLPGPVQWLLNNAVRPFIKNPEQGAATSVFVATNPSLKGVTGEYFADCNVQEKSAFGKDAALGERLWQVSKELTAKK</sequence>
<dbReference type="Proteomes" id="UP000054558">
    <property type="component" value="Unassembled WGS sequence"/>
</dbReference>
<dbReference type="NCBIfam" id="NF004846">
    <property type="entry name" value="PRK06197.1"/>
    <property type="match status" value="1"/>
</dbReference>
<dbReference type="PRINTS" id="PR00081">
    <property type="entry name" value="GDHRDH"/>
</dbReference>
<dbReference type="InterPro" id="IPR055280">
    <property type="entry name" value="TIC32"/>
</dbReference>
<dbReference type="PANTHER" id="PTHR48476">
    <property type="entry name" value="SHORT-CHAIN DEHYDROGENASE TIC 32, CHLOROPLASTIC-LIKE"/>
    <property type="match status" value="1"/>
</dbReference>
<evidence type="ECO:0000313" key="1">
    <source>
        <dbReference type="EMBL" id="GAQ80936.1"/>
    </source>
</evidence>
<dbReference type="PANTHER" id="PTHR48476:SF1">
    <property type="entry name" value="SHORT-CHAIN DEHYDROGENASE TIC 32, CHLOROPLASTIC-LIKE"/>
    <property type="match status" value="1"/>
</dbReference>
<protein>
    <submittedName>
        <fullName evidence="1">Short chain dehydrogenase/reductase protein</fullName>
    </submittedName>
</protein>
<dbReference type="OMA" id="YFMDCRR"/>
<dbReference type="STRING" id="105231.A0A1Y1HWQ4"/>
<dbReference type="InterPro" id="IPR036291">
    <property type="entry name" value="NAD(P)-bd_dom_sf"/>
</dbReference>
<proteinExistence type="predicted"/>
<dbReference type="AlphaFoldDB" id="A0A1Y1HWQ4"/>
<dbReference type="Gene3D" id="3.40.50.720">
    <property type="entry name" value="NAD(P)-binding Rossmann-like Domain"/>
    <property type="match status" value="1"/>
</dbReference>
<organism evidence="1 2">
    <name type="scientific">Klebsormidium nitens</name>
    <name type="common">Green alga</name>
    <name type="synonym">Ulothrix nitens</name>
    <dbReference type="NCBI Taxonomy" id="105231"/>
    <lineage>
        <taxon>Eukaryota</taxon>
        <taxon>Viridiplantae</taxon>
        <taxon>Streptophyta</taxon>
        <taxon>Klebsormidiophyceae</taxon>
        <taxon>Klebsormidiales</taxon>
        <taxon>Klebsormidiaceae</taxon>
        <taxon>Klebsormidium</taxon>
    </lineage>
</organism>
<evidence type="ECO:0000313" key="2">
    <source>
        <dbReference type="Proteomes" id="UP000054558"/>
    </source>
</evidence>
<reference evidence="1 2" key="1">
    <citation type="journal article" date="2014" name="Nat. Commun.">
        <title>Klebsormidium flaccidum genome reveals primary factors for plant terrestrial adaptation.</title>
        <authorList>
            <person name="Hori K."/>
            <person name="Maruyama F."/>
            <person name="Fujisawa T."/>
            <person name="Togashi T."/>
            <person name="Yamamoto N."/>
            <person name="Seo M."/>
            <person name="Sato S."/>
            <person name="Yamada T."/>
            <person name="Mori H."/>
            <person name="Tajima N."/>
            <person name="Moriyama T."/>
            <person name="Ikeuchi M."/>
            <person name="Watanabe M."/>
            <person name="Wada H."/>
            <person name="Kobayashi K."/>
            <person name="Saito M."/>
            <person name="Masuda T."/>
            <person name="Sasaki-Sekimoto Y."/>
            <person name="Mashiguchi K."/>
            <person name="Awai K."/>
            <person name="Shimojima M."/>
            <person name="Masuda S."/>
            <person name="Iwai M."/>
            <person name="Nobusawa T."/>
            <person name="Narise T."/>
            <person name="Kondo S."/>
            <person name="Saito H."/>
            <person name="Sato R."/>
            <person name="Murakawa M."/>
            <person name="Ihara Y."/>
            <person name="Oshima-Yamada Y."/>
            <person name="Ohtaka K."/>
            <person name="Satoh M."/>
            <person name="Sonobe K."/>
            <person name="Ishii M."/>
            <person name="Ohtani R."/>
            <person name="Kanamori-Sato M."/>
            <person name="Honoki R."/>
            <person name="Miyazaki D."/>
            <person name="Mochizuki H."/>
            <person name="Umetsu J."/>
            <person name="Higashi K."/>
            <person name="Shibata D."/>
            <person name="Kamiya Y."/>
            <person name="Sato N."/>
            <person name="Nakamura Y."/>
            <person name="Tabata S."/>
            <person name="Ida S."/>
            <person name="Kurokawa K."/>
            <person name="Ohta H."/>
        </authorList>
    </citation>
    <scope>NUCLEOTIDE SEQUENCE [LARGE SCALE GENOMIC DNA]</scope>
    <source>
        <strain evidence="1 2">NIES-2285</strain>
    </source>
</reference>
<dbReference type="InterPro" id="IPR002347">
    <property type="entry name" value="SDR_fam"/>
</dbReference>
<gene>
    <name evidence="1" type="ORF">KFL_000660310</name>
</gene>
<dbReference type="Pfam" id="PF00106">
    <property type="entry name" value="adh_short"/>
    <property type="match status" value="1"/>
</dbReference>
<accession>A0A1Y1HWQ4</accession>
<name>A0A1Y1HWQ4_KLENI</name>
<dbReference type="SUPFAM" id="SSF51735">
    <property type="entry name" value="NAD(P)-binding Rossmann-fold domains"/>
    <property type="match status" value="1"/>
</dbReference>